<dbReference type="Gene3D" id="1.10.10.10">
    <property type="entry name" value="Winged helix-like DNA-binding domain superfamily/Winged helix DNA-binding domain"/>
    <property type="match status" value="1"/>
</dbReference>
<dbReference type="InterPro" id="IPR019559">
    <property type="entry name" value="Cullin_neddylation_domain"/>
</dbReference>
<sequence>MKRSTHDRLGMGGIPPRHTARPKRNRSIHDTYRIIPTPPLPVITIDLSGLPTATGSAEERYERGWPLVRRALLSGLTLDSLDVLALPDTNQTPIEDVVVNEEEVSPEEAPKAIEAEGTRPVNPQVAARVVSDLCREGFRDRLVAELYSLLTEHFTSVNEALTALVCHLSVEPTEPESVQQMLSILATMGHAVSAQLREVFYVFSAASVGGDVARQTVSLFCKVGLGSDDPACPVVKALTNAVCGGVYACRMGSPVPPLPLIRKCALLLTRLGVGEALVAGLVRDTHSYYGGLAQHVQAAKPAEEGEDKGEEEPISAAVVSAVLRLNADTALIAHVLSPTVTATPVLSPPTPSHATPVFLTPTRGPSLRRIHTAAVAVYGAAALGHFLAGDTQTHLSTGRVDVLSAAASLGTQLGRQGEMTEHLSTACAAWLVGGVKAAKTDAQAAISSVIAGRGVLHNLCRTAFVSLPAMPAKVQDAVRAAVSVPGAPALLAEYVDTALVSGSVPKEGVSFLECMVHKDPFLDAHTHNAARRLLCTPICSAKGEEATPAYTQRLDQEVAVCDLIARQCGAVKAQSLRVMLEDYRKGRDHEVSVQEEREREREEGEGESEAKADCMFLSHAVWTPLFREGLAPKAATEPVPIPALPFLCGSDMERLGNQHRTFEKQYRHVVCTPAPALSLATLTLGDSLTVHCSGHHASVLMYMGGRGGEAEAEVKAGCGGDMPEERLTEVLGDLVRHEVLSLRNGVYSINAGLQGVVTIPIPRIAAEQAVSENTSRQAFLPVIVKSAILKLVKEKGEAGLPYVDLLGTAVKRTGQDVEMVKGAIEGLIDRDYIERDEDDESRIILVD</sequence>
<keyword evidence="4" id="KW-1185">Reference proteome</keyword>
<feature type="region of interest" description="Disordered" evidence="1">
    <location>
        <begin position="1"/>
        <end position="28"/>
    </location>
</feature>
<dbReference type="InterPro" id="IPR036317">
    <property type="entry name" value="Cullin_homology_sf"/>
</dbReference>
<evidence type="ECO:0000256" key="1">
    <source>
        <dbReference type="SAM" id="MobiDB-lite"/>
    </source>
</evidence>
<gene>
    <name evidence="3" type="ORF">KIPB_008028</name>
</gene>
<dbReference type="EMBL" id="BDIP01002384">
    <property type="protein sequence ID" value="GIQ86217.1"/>
    <property type="molecule type" value="Genomic_DNA"/>
</dbReference>
<evidence type="ECO:0000313" key="4">
    <source>
        <dbReference type="Proteomes" id="UP000265618"/>
    </source>
</evidence>
<protein>
    <recommendedName>
        <fullName evidence="2">Cullin neddylation domain-containing protein</fullName>
    </recommendedName>
</protein>
<evidence type="ECO:0000313" key="3">
    <source>
        <dbReference type="EMBL" id="GIQ86217.1"/>
    </source>
</evidence>
<dbReference type="SUPFAM" id="SSF75632">
    <property type="entry name" value="Cullin homology domain"/>
    <property type="match status" value="1"/>
</dbReference>
<organism evidence="3 4">
    <name type="scientific">Kipferlia bialata</name>
    <dbReference type="NCBI Taxonomy" id="797122"/>
    <lineage>
        <taxon>Eukaryota</taxon>
        <taxon>Metamonada</taxon>
        <taxon>Carpediemonas-like organisms</taxon>
        <taxon>Kipferlia</taxon>
    </lineage>
</organism>
<evidence type="ECO:0000259" key="2">
    <source>
        <dbReference type="SMART" id="SM00884"/>
    </source>
</evidence>
<dbReference type="SMART" id="SM00884">
    <property type="entry name" value="Cullin_Nedd8"/>
    <property type="match status" value="1"/>
</dbReference>
<reference evidence="3 4" key="1">
    <citation type="journal article" date="2018" name="PLoS ONE">
        <title>The draft genome of Kipferlia bialata reveals reductive genome evolution in fornicate parasites.</title>
        <authorList>
            <person name="Tanifuji G."/>
            <person name="Takabayashi S."/>
            <person name="Kume K."/>
            <person name="Takagi M."/>
            <person name="Nakayama T."/>
            <person name="Kamikawa R."/>
            <person name="Inagaki Y."/>
            <person name="Hashimoto T."/>
        </authorList>
    </citation>
    <scope>NUCLEOTIDE SEQUENCE [LARGE SCALE GENOMIC DNA]</scope>
    <source>
        <strain evidence="3">NY0173</strain>
    </source>
</reference>
<accession>A0A9K3GKH3</accession>
<dbReference type="InterPro" id="IPR036388">
    <property type="entry name" value="WH-like_DNA-bd_sf"/>
</dbReference>
<proteinExistence type="predicted"/>
<feature type="region of interest" description="Disordered" evidence="1">
    <location>
        <begin position="587"/>
        <end position="609"/>
    </location>
</feature>
<dbReference type="AlphaFoldDB" id="A0A9K3GKH3"/>
<name>A0A9K3GKH3_9EUKA</name>
<feature type="domain" description="Cullin neddylation" evidence="2">
    <location>
        <begin position="772"/>
        <end position="841"/>
    </location>
</feature>
<dbReference type="Proteomes" id="UP000265618">
    <property type="component" value="Unassembled WGS sequence"/>
</dbReference>
<comment type="caution">
    <text evidence="3">The sequence shown here is derived from an EMBL/GenBank/DDBJ whole genome shotgun (WGS) entry which is preliminary data.</text>
</comment>